<comment type="caution">
    <text evidence="2">The sequence shown here is derived from an EMBL/GenBank/DDBJ whole genome shotgun (WGS) entry which is preliminary data.</text>
</comment>
<feature type="compositionally biased region" description="Basic and acidic residues" evidence="1">
    <location>
        <begin position="392"/>
        <end position="409"/>
    </location>
</feature>
<gene>
    <name evidence="2" type="ORF">MENT_LOCUS38737</name>
</gene>
<proteinExistence type="predicted"/>
<dbReference type="EMBL" id="CAJEWN010000579">
    <property type="protein sequence ID" value="CAD2186257.1"/>
    <property type="molecule type" value="Genomic_DNA"/>
</dbReference>
<dbReference type="Pfam" id="PF03564">
    <property type="entry name" value="DUF1759"/>
    <property type="match status" value="1"/>
</dbReference>
<accession>A0A6V7WGX1</accession>
<evidence type="ECO:0000313" key="2">
    <source>
        <dbReference type="EMBL" id="CAD2186257.1"/>
    </source>
</evidence>
<feature type="compositionally biased region" description="Low complexity" evidence="1">
    <location>
        <begin position="317"/>
        <end position="349"/>
    </location>
</feature>
<feature type="region of interest" description="Disordered" evidence="1">
    <location>
        <begin position="317"/>
        <end position="409"/>
    </location>
</feature>
<dbReference type="Proteomes" id="UP000580250">
    <property type="component" value="Unassembled WGS sequence"/>
</dbReference>
<organism evidence="2 3">
    <name type="scientific">Meloidogyne enterolobii</name>
    <name type="common">Root-knot nematode worm</name>
    <name type="synonym">Meloidogyne mayaguensis</name>
    <dbReference type="NCBI Taxonomy" id="390850"/>
    <lineage>
        <taxon>Eukaryota</taxon>
        <taxon>Metazoa</taxon>
        <taxon>Ecdysozoa</taxon>
        <taxon>Nematoda</taxon>
        <taxon>Chromadorea</taxon>
        <taxon>Rhabditida</taxon>
        <taxon>Tylenchina</taxon>
        <taxon>Tylenchomorpha</taxon>
        <taxon>Tylenchoidea</taxon>
        <taxon>Meloidogynidae</taxon>
        <taxon>Meloidogyninae</taxon>
        <taxon>Meloidogyne</taxon>
    </lineage>
</organism>
<reference evidence="2 3" key="1">
    <citation type="submission" date="2020-08" db="EMBL/GenBank/DDBJ databases">
        <authorList>
            <person name="Koutsovoulos G."/>
            <person name="Danchin GJ E."/>
        </authorList>
    </citation>
    <scope>NUCLEOTIDE SEQUENCE [LARGE SCALE GENOMIC DNA]</scope>
</reference>
<evidence type="ECO:0000313" key="3">
    <source>
        <dbReference type="Proteomes" id="UP000580250"/>
    </source>
</evidence>
<protein>
    <submittedName>
        <fullName evidence="2">Uncharacterized protein</fullName>
    </submittedName>
</protein>
<name>A0A6V7WGX1_MELEN</name>
<dbReference type="OrthoDB" id="7444419at2759"/>
<evidence type="ECO:0000256" key="1">
    <source>
        <dbReference type="SAM" id="MobiDB-lite"/>
    </source>
</evidence>
<dbReference type="AlphaFoldDB" id="A0A6V7WGX1"/>
<dbReference type="InterPro" id="IPR005312">
    <property type="entry name" value="DUF1759"/>
</dbReference>
<sequence>MERPILSFERIILELVDRLRELQNKALPKKLGDKATPNQLRRQYFFATEYIGRLSAASKEIKEASFSTFLEELDLTSVLKEVRKVRADWEALKYSIEERLDIDPEEASVGSSNHGGNSIKAKLPQIQIQKFDGEIESWFSFWENFKVLVHDERNLSEIEKFNFLQAGLEGAAKELIEGIPITKDGYYDAIDLILEKFGDSKKLIRSLNQEIMNLPISECFEEDERLYLKIEKICRLLNSLKQNTDDTPYYMALESKLSAEVLDKYFAIKSIEEEEDWSTEKFRAAFKKALTHVRTVKEVQYSVRKQKAGERIISLTTTTNKNTNNNWYGNNQNRNFTQFRPSNNRNFSPNREKFRDKNYSSNRENYNRDKSRSFSPSSEEEKRNNQYRKRRDSPFPDRGKSSSDSQSRSREREIICALCSKNHTEVDCTKYKSAEERRNACLKKELCFYCLVKGHMASQCRRRRACLFCRKAHHSALCRKKYGNIREKINLSLEKNK</sequence>
<dbReference type="PANTHER" id="PTHR47331">
    <property type="entry name" value="PHD-TYPE DOMAIN-CONTAINING PROTEIN"/>
    <property type="match status" value="1"/>
</dbReference>